<name>A0A915K4V4_ROMCU</name>
<dbReference type="Proteomes" id="UP000887565">
    <property type="component" value="Unplaced"/>
</dbReference>
<evidence type="ECO:0000313" key="2">
    <source>
        <dbReference type="WBParaSite" id="nRc.2.0.1.t33751-RA"/>
    </source>
</evidence>
<accession>A0A915K4V4</accession>
<protein>
    <submittedName>
        <fullName evidence="2">Uncharacterized protein</fullName>
    </submittedName>
</protein>
<organism evidence="1 2">
    <name type="scientific">Romanomermis culicivorax</name>
    <name type="common">Nematode worm</name>
    <dbReference type="NCBI Taxonomy" id="13658"/>
    <lineage>
        <taxon>Eukaryota</taxon>
        <taxon>Metazoa</taxon>
        <taxon>Ecdysozoa</taxon>
        <taxon>Nematoda</taxon>
        <taxon>Enoplea</taxon>
        <taxon>Dorylaimia</taxon>
        <taxon>Mermithida</taxon>
        <taxon>Mermithoidea</taxon>
        <taxon>Mermithidae</taxon>
        <taxon>Romanomermis</taxon>
    </lineage>
</organism>
<dbReference type="WBParaSite" id="nRc.2.0.1.t33751-RA">
    <property type="protein sequence ID" value="nRc.2.0.1.t33751-RA"/>
    <property type="gene ID" value="nRc.2.0.1.g33751"/>
</dbReference>
<proteinExistence type="predicted"/>
<evidence type="ECO:0000313" key="1">
    <source>
        <dbReference type="Proteomes" id="UP000887565"/>
    </source>
</evidence>
<sequence>MPSLAHKFMGFKPCDSRTTLADAQPVSGLHIFPSPNKPSVKWASVKSVDHLLQNSQRNAAVTFSQNVDPQGQQHSGSVGVQRLADAHTMRPDNTTITIFEPFVELFAKKLEIYA</sequence>
<keyword evidence="1" id="KW-1185">Reference proteome</keyword>
<dbReference type="AlphaFoldDB" id="A0A915K4V4"/>
<reference evidence="2" key="1">
    <citation type="submission" date="2022-11" db="UniProtKB">
        <authorList>
            <consortium name="WormBaseParasite"/>
        </authorList>
    </citation>
    <scope>IDENTIFICATION</scope>
</reference>